<dbReference type="AlphaFoldDB" id="A0A645FQU7"/>
<sequence>MSLGYGLDDGQAEPRSVTPPPSLAPAETIEKAGKKCRFNDSLIFYGQTLGMLVFVGGVPDLYQAVLQSIFDCVTEEVLHCTREQLMIGLQQCIPLGNYNLHAAFCSIRLKTLDKHAKKRLQMNVTSMNHQIR</sequence>
<reference evidence="2" key="1">
    <citation type="submission" date="2019-08" db="EMBL/GenBank/DDBJ databases">
        <authorList>
            <person name="Kucharzyk K."/>
            <person name="Murdoch R.W."/>
            <person name="Higgins S."/>
            <person name="Loffler F."/>
        </authorList>
    </citation>
    <scope>NUCLEOTIDE SEQUENCE</scope>
</reference>
<name>A0A645FQU7_9ZZZZ</name>
<comment type="caution">
    <text evidence="2">The sequence shown here is derived from an EMBL/GenBank/DDBJ whole genome shotgun (WGS) entry which is preliminary data.</text>
</comment>
<accession>A0A645FQU7</accession>
<gene>
    <name evidence="2" type="ORF">SDC9_161921</name>
</gene>
<evidence type="ECO:0000313" key="2">
    <source>
        <dbReference type="EMBL" id="MPN14594.1"/>
    </source>
</evidence>
<evidence type="ECO:0000256" key="1">
    <source>
        <dbReference type="SAM" id="MobiDB-lite"/>
    </source>
</evidence>
<proteinExistence type="predicted"/>
<dbReference type="EMBL" id="VSSQ01061227">
    <property type="protein sequence ID" value="MPN14594.1"/>
    <property type="molecule type" value="Genomic_DNA"/>
</dbReference>
<feature type="region of interest" description="Disordered" evidence="1">
    <location>
        <begin position="1"/>
        <end position="24"/>
    </location>
</feature>
<protein>
    <submittedName>
        <fullName evidence="2">Uncharacterized protein</fullName>
    </submittedName>
</protein>
<organism evidence="2">
    <name type="scientific">bioreactor metagenome</name>
    <dbReference type="NCBI Taxonomy" id="1076179"/>
    <lineage>
        <taxon>unclassified sequences</taxon>
        <taxon>metagenomes</taxon>
        <taxon>ecological metagenomes</taxon>
    </lineage>
</organism>